<evidence type="ECO:0000256" key="3">
    <source>
        <dbReference type="PROSITE-ProRule" id="PRU00023"/>
    </source>
</evidence>
<gene>
    <name evidence="4" type="ORF">IM811_009616</name>
</gene>
<name>A0A8H7K8A6_BIOOC</name>
<reference evidence="4" key="1">
    <citation type="submission" date="2020-10" db="EMBL/GenBank/DDBJ databases">
        <title>High-Quality Genome Resource of Clonostachys rosea strain S41 by Oxford Nanopore Long-Read Sequencing.</title>
        <authorList>
            <person name="Wang H."/>
        </authorList>
    </citation>
    <scope>NUCLEOTIDE SEQUENCE</scope>
    <source>
        <strain evidence="4">S41</strain>
    </source>
</reference>
<evidence type="ECO:0000256" key="1">
    <source>
        <dbReference type="ARBA" id="ARBA00022737"/>
    </source>
</evidence>
<dbReference type="SMART" id="SM00248">
    <property type="entry name" value="ANK"/>
    <property type="match status" value="5"/>
</dbReference>
<dbReference type="Gene3D" id="1.25.40.20">
    <property type="entry name" value="Ankyrin repeat-containing domain"/>
    <property type="match status" value="2"/>
</dbReference>
<evidence type="ECO:0000313" key="4">
    <source>
        <dbReference type="EMBL" id="KAF9742316.1"/>
    </source>
</evidence>
<organism evidence="4 5">
    <name type="scientific">Bionectria ochroleuca</name>
    <name type="common">Gliocladium roseum</name>
    <dbReference type="NCBI Taxonomy" id="29856"/>
    <lineage>
        <taxon>Eukaryota</taxon>
        <taxon>Fungi</taxon>
        <taxon>Dikarya</taxon>
        <taxon>Ascomycota</taxon>
        <taxon>Pezizomycotina</taxon>
        <taxon>Sordariomycetes</taxon>
        <taxon>Hypocreomycetidae</taxon>
        <taxon>Hypocreales</taxon>
        <taxon>Bionectriaceae</taxon>
        <taxon>Clonostachys</taxon>
    </lineage>
</organism>
<dbReference type="Proteomes" id="UP000616885">
    <property type="component" value="Unassembled WGS sequence"/>
</dbReference>
<dbReference type="PRINTS" id="PR01415">
    <property type="entry name" value="ANKYRIN"/>
</dbReference>
<dbReference type="PROSITE" id="PS50297">
    <property type="entry name" value="ANK_REP_REGION"/>
    <property type="match status" value="4"/>
</dbReference>
<proteinExistence type="predicted"/>
<dbReference type="AlphaFoldDB" id="A0A8H7K8A6"/>
<feature type="repeat" description="ANK" evidence="3">
    <location>
        <begin position="40"/>
        <end position="61"/>
    </location>
</feature>
<feature type="repeat" description="ANK" evidence="3">
    <location>
        <begin position="177"/>
        <end position="209"/>
    </location>
</feature>
<accession>A0A8H7K8A6</accession>
<sequence length="242" mass="25821">METSNGGERAEMFTAARAGDLDAIKRLLQQGESLEQKEVDGQTILYLACKYGRYELIKFLLTGTSATVAATNGSTASPAAEELIDIQSPEVAVGAGRNGEPTHENHDLVIRLASDDDAAATGAPDAPQPFNHSGSTLLHVPNKRGQTPLFIAAHKNHKKVVELLLDAGAEIDTPNNAGLTPLNAAADRGNRRIVKLLCRRGANVNLKSNNGRSVLYSAVRNGHFETAEFLISEGVDLNSQNE</sequence>
<dbReference type="SUPFAM" id="SSF48403">
    <property type="entry name" value="Ankyrin repeat"/>
    <property type="match status" value="1"/>
</dbReference>
<dbReference type="Pfam" id="PF00023">
    <property type="entry name" value="Ank"/>
    <property type="match status" value="1"/>
</dbReference>
<keyword evidence="2 3" id="KW-0040">ANK repeat</keyword>
<dbReference type="InterPro" id="IPR002110">
    <property type="entry name" value="Ankyrin_rpt"/>
</dbReference>
<evidence type="ECO:0000256" key="2">
    <source>
        <dbReference type="ARBA" id="ARBA00023043"/>
    </source>
</evidence>
<dbReference type="EMBL" id="JADCTT010000022">
    <property type="protein sequence ID" value="KAF9742316.1"/>
    <property type="molecule type" value="Genomic_DNA"/>
</dbReference>
<evidence type="ECO:0000313" key="5">
    <source>
        <dbReference type="Proteomes" id="UP000616885"/>
    </source>
</evidence>
<dbReference type="PROSITE" id="PS50088">
    <property type="entry name" value="ANK_REPEAT"/>
    <property type="match status" value="4"/>
</dbReference>
<feature type="repeat" description="ANK" evidence="3">
    <location>
        <begin position="210"/>
        <end position="242"/>
    </location>
</feature>
<protein>
    <submittedName>
        <fullName evidence="4">Uncharacterized protein</fullName>
    </submittedName>
</protein>
<dbReference type="PANTHER" id="PTHR24171">
    <property type="entry name" value="ANKYRIN REPEAT DOMAIN-CONTAINING PROTEIN 39-RELATED"/>
    <property type="match status" value="1"/>
</dbReference>
<dbReference type="InterPro" id="IPR036770">
    <property type="entry name" value="Ankyrin_rpt-contain_sf"/>
</dbReference>
<keyword evidence="1" id="KW-0677">Repeat</keyword>
<feature type="repeat" description="ANK" evidence="3">
    <location>
        <begin position="144"/>
        <end position="176"/>
    </location>
</feature>
<comment type="caution">
    <text evidence="4">The sequence shown here is derived from an EMBL/GenBank/DDBJ whole genome shotgun (WGS) entry which is preliminary data.</text>
</comment>
<dbReference type="Pfam" id="PF12796">
    <property type="entry name" value="Ank_2"/>
    <property type="match status" value="2"/>
</dbReference>